<dbReference type="OrthoDB" id="5093201at2759"/>
<dbReference type="GeneID" id="30073673"/>
<feature type="region of interest" description="Disordered" evidence="1">
    <location>
        <begin position="1"/>
        <end position="30"/>
    </location>
</feature>
<feature type="transmembrane region" description="Helical" evidence="2">
    <location>
        <begin position="38"/>
        <end position="58"/>
    </location>
</feature>
<dbReference type="EMBL" id="DS022255">
    <property type="protein sequence ID" value="EWG51453.1"/>
    <property type="molecule type" value="Genomic_DNA"/>
</dbReference>
<dbReference type="Proteomes" id="UP000009096">
    <property type="component" value="Chromosome 9"/>
</dbReference>
<evidence type="ECO:0000256" key="1">
    <source>
        <dbReference type="SAM" id="MobiDB-lite"/>
    </source>
</evidence>
<reference evidence="3 4" key="1">
    <citation type="journal article" date="2010" name="Nature">
        <title>Comparative genomics reveals mobile pathogenicity chromosomes in Fusarium.</title>
        <authorList>
            <person name="Ma L.J."/>
            <person name="van der Does H.C."/>
            <person name="Borkovich K.A."/>
            <person name="Coleman J.J."/>
            <person name="Daboussi M.J."/>
            <person name="Di Pietro A."/>
            <person name="Dufresne M."/>
            <person name="Freitag M."/>
            <person name="Grabherr M."/>
            <person name="Henrissat B."/>
            <person name="Houterman P.M."/>
            <person name="Kang S."/>
            <person name="Shim W.B."/>
            <person name="Woloshuk C."/>
            <person name="Xie X."/>
            <person name="Xu J.R."/>
            <person name="Antoniw J."/>
            <person name="Baker S.E."/>
            <person name="Bluhm B.H."/>
            <person name="Breakspear A."/>
            <person name="Brown D.W."/>
            <person name="Butchko R.A."/>
            <person name="Chapman S."/>
            <person name="Coulson R."/>
            <person name="Coutinho P.M."/>
            <person name="Danchin E.G."/>
            <person name="Diener A."/>
            <person name="Gale L.R."/>
            <person name="Gardiner D.M."/>
            <person name="Goff S."/>
            <person name="Hammond-Kosack K.E."/>
            <person name="Hilburn K."/>
            <person name="Hua-Van A."/>
            <person name="Jonkers W."/>
            <person name="Kazan K."/>
            <person name="Kodira C.D."/>
            <person name="Koehrsen M."/>
            <person name="Kumar L."/>
            <person name="Lee Y.H."/>
            <person name="Li L."/>
            <person name="Manners J.M."/>
            <person name="Miranda-Saavedra D."/>
            <person name="Mukherjee M."/>
            <person name="Park G."/>
            <person name="Park J."/>
            <person name="Park S.Y."/>
            <person name="Proctor R.H."/>
            <person name="Regev A."/>
            <person name="Ruiz-Roldan M.C."/>
            <person name="Sain D."/>
            <person name="Sakthikumar S."/>
            <person name="Sykes S."/>
            <person name="Schwartz D.C."/>
            <person name="Turgeon B.G."/>
            <person name="Wapinski I."/>
            <person name="Yoder O."/>
            <person name="Young S."/>
            <person name="Zeng Q."/>
            <person name="Zhou S."/>
            <person name="Galagan J."/>
            <person name="Cuomo C.A."/>
            <person name="Kistler H.C."/>
            <person name="Rep M."/>
        </authorList>
    </citation>
    <scope>NUCLEOTIDE SEQUENCE [LARGE SCALE GENOMIC DNA]</scope>
    <source>
        <strain evidence="4">M3125 / FGSC 7600</strain>
    </source>
</reference>
<sequence length="145" mass="16603">MSPRNYQMAPGAYNSDKIPSNNSTMSNTEAELQQDESIPWGMIVFYILFSLFFLLTILRWTDLQLRIFCDFINSGRWRAYFGMEIPGRHDQDNFKKVALGDGPLLVKSVVKKVRFYDDTTIIEGIERVEAKGNGVDCSGQDEPKH</sequence>
<dbReference type="RefSeq" id="XP_018757644.1">
    <property type="nucleotide sequence ID" value="XM_018906031.1"/>
</dbReference>
<evidence type="ECO:0000313" key="4">
    <source>
        <dbReference type="Proteomes" id="UP000009096"/>
    </source>
</evidence>
<organism evidence="3 4">
    <name type="scientific">Gibberella moniliformis (strain M3125 / FGSC 7600)</name>
    <name type="common">Maize ear and stalk rot fungus</name>
    <name type="synonym">Fusarium verticillioides</name>
    <dbReference type="NCBI Taxonomy" id="334819"/>
    <lineage>
        <taxon>Eukaryota</taxon>
        <taxon>Fungi</taxon>
        <taxon>Dikarya</taxon>
        <taxon>Ascomycota</taxon>
        <taxon>Pezizomycotina</taxon>
        <taxon>Sordariomycetes</taxon>
        <taxon>Hypocreomycetidae</taxon>
        <taxon>Hypocreales</taxon>
        <taxon>Nectriaceae</taxon>
        <taxon>Fusarium</taxon>
        <taxon>Fusarium fujikuroi species complex</taxon>
    </lineage>
</organism>
<dbReference type="EMBL" id="CM000586">
    <property type="protein sequence ID" value="EWG51453.1"/>
    <property type="molecule type" value="Genomic_DNA"/>
</dbReference>
<feature type="compositionally biased region" description="Polar residues" evidence="1">
    <location>
        <begin position="17"/>
        <end position="30"/>
    </location>
</feature>
<dbReference type="VEuPathDB" id="FungiDB:FVEG_16797"/>
<name>W7MJC2_GIBM7</name>
<keyword evidence="2" id="KW-1133">Transmembrane helix</keyword>
<evidence type="ECO:0000256" key="2">
    <source>
        <dbReference type="SAM" id="Phobius"/>
    </source>
</evidence>
<protein>
    <submittedName>
        <fullName evidence="3">Uncharacterized protein</fullName>
    </submittedName>
</protein>
<keyword evidence="2" id="KW-0812">Transmembrane</keyword>
<accession>W7MJC2</accession>
<gene>
    <name evidence="3" type="ORF">FVEG_16797</name>
</gene>
<dbReference type="KEGG" id="fvr:FVEG_16797"/>
<proteinExistence type="predicted"/>
<keyword evidence="4" id="KW-1185">Reference proteome</keyword>
<keyword evidence="2" id="KW-0472">Membrane</keyword>
<evidence type="ECO:0000313" key="3">
    <source>
        <dbReference type="EMBL" id="EWG51453.1"/>
    </source>
</evidence>
<dbReference type="AlphaFoldDB" id="W7MJC2"/>